<evidence type="ECO:0000313" key="2">
    <source>
        <dbReference type="Proteomes" id="UP000664761"/>
    </source>
</evidence>
<dbReference type="CDD" id="cd00377">
    <property type="entry name" value="ICL_PEPM"/>
    <property type="match status" value="1"/>
</dbReference>
<proteinExistence type="predicted"/>
<dbReference type="GO" id="GO:0016829">
    <property type="term" value="F:lyase activity"/>
    <property type="evidence" value="ECO:0007669"/>
    <property type="project" value="UniProtKB-KW"/>
</dbReference>
<dbReference type="RefSeq" id="WP_207047534.1">
    <property type="nucleotide sequence ID" value="NZ_JAFLNC010000006.1"/>
</dbReference>
<dbReference type="InterPro" id="IPR039556">
    <property type="entry name" value="ICL/PEPM"/>
</dbReference>
<protein>
    <submittedName>
        <fullName evidence="1">Isocitrate lyase/phosphoenolpyruvate mutase family protein</fullName>
    </submittedName>
</protein>
<name>A0ABS3F9L9_9PROT</name>
<gene>
    <name evidence="1" type="ORF">J0X12_16455</name>
</gene>
<dbReference type="InterPro" id="IPR040442">
    <property type="entry name" value="Pyrv_kinase-like_dom_sf"/>
</dbReference>
<dbReference type="Gene3D" id="6.10.250.2750">
    <property type="match status" value="1"/>
</dbReference>
<accession>A0ABS3F9L9</accession>
<dbReference type="Pfam" id="PF13714">
    <property type="entry name" value="PEP_mutase"/>
    <property type="match status" value="1"/>
</dbReference>
<sequence length="281" mass="29824">MSIDIHERAEVFKALHLRQKAFVLPNPWDVGSAKMLTALGFEALATTSAGFAFSTGRGTSIGDISRSEALGHAAEIISATTLPVSADLENGFGHTPEAVAETIRLAADIGLAGCTIEDTTGDPDNPIYERGHAIERIAAAAETVRRLERPFMLTARAENYLFGRPYLDDTLARLQGYEAVGADVLYAPALPDLETIKTVCKEVSKPVNVVAGIGLPGVTIAELERAGVRRISVGSAFARVAYGAMINSAKEILETGSFASFKGATSFASIEKLIKSVNLEE</sequence>
<organism evidence="1 2">
    <name type="scientific">Sneathiella sedimenti</name>
    <dbReference type="NCBI Taxonomy" id="2816034"/>
    <lineage>
        <taxon>Bacteria</taxon>
        <taxon>Pseudomonadati</taxon>
        <taxon>Pseudomonadota</taxon>
        <taxon>Alphaproteobacteria</taxon>
        <taxon>Sneathiellales</taxon>
        <taxon>Sneathiellaceae</taxon>
        <taxon>Sneathiella</taxon>
    </lineage>
</organism>
<dbReference type="PANTHER" id="PTHR42905">
    <property type="entry name" value="PHOSPHOENOLPYRUVATE CARBOXYLASE"/>
    <property type="match status" value="1"/>
</dbReference>
<comment type="caution">
    <text evidence="1">The sequence shown here is derived from an EMBL/GenBank/DDBJ whole genome shotgun (WGS) entry which is preliminary data.</text>
</comment>
<dbReference type="PANTHER" id="PTHR42905:SF16">
    <property type="entry name" value="CARBOXYPHOSPHONOENOLPYRUVATE PHOSPHONOMUTASE-LIKE PROTEIN (AFU_ORTHOLOGUE AFUA_5G07230)"/>
    <property type="match status" value="1"/>
</dbReference>
<keyword evidence="1" id="KW-0456">Lyase</keyword>
<dbReference type="SUPFAM" id="SSF51621">
    <property type="entry name" value="Phosphoenolpyruvate/pyruvate domain"/>
    <property type="match status" value="1"/>
</dbReference>
<evidence type="ECO:0000313" key="1">
    <source>
        <dbReference type="EMBL" id="MBO0335215.1"/>
    </source>
</evidence>
<dbReference type="Gene3D" id="3.20.20.60">
    <property type="entry name" value="Phosphoenolpyruvate-binding domains"/>
    <property type="match status" value="1"/>
</dbReference>
<dbReference type="InterPro" id="IPR015813">
    <property type="entry name" value="Pyrv/PenolPyrv_kinase-like_dom"/>
</dbReference>
<dbReference type="EMBL" id="JAFLNC010000006">
    <property type="protein sequence ID" value="MBO0335215.1"/>
    <property type="molecule type" value="Genomic_DNA"/>
</dbReference>
<reference evidence="1 2" key="1">
    <citation type="submission" date="2021-03" db="EMBL/GenBank/DDBJ databases">
        <title>Sneathiella sp. CAU 1612 isolated from Kang Won-do.</title>
        <authorList>
            <person name="Kim W."/>
        </authorList>
    </citation>
    <scope>NUCLEOTIDE SEQUENCE [LARGE SCALE GENOMIC DNA]</scope>
    <source>
        <strain evidence="1 2">CAU 1612</strain>
    </source>
</reference>
<dbReference type="Proteomes" id="UP000664761">
    <property type="component" value="Unassembled WGS sequence"/>
</dbReference>
<keyword evidence="2" id="KW-1185">Reference proteome</keyword>